<feature type="transmembrane region" description="Helical" evidence="3">
    <location>
        <begin position="35"/>
        <end position="59"/>
    </location>
</feature>
<dbReference type="OMA" id="EIKMLCR"/>
<feature type="compositionally biased region" description="Basic and acidic residues" evidence="2">
    <location>
        <begin position="251"/>
        <end position="260"/>
    </location>
</feature>
<dbReference type="GO" id="GO:0016567">
    <property type="term" value="P:protein ubiquitination"/>
    <property type="evidence" value="ECO:0007669"/>
    <property type="project" value="TreeGrafter"/>
</dbReference>
<dbReference type="PANTHER" id="PTHR22996:SF0">
    <property type="entry name" value="RE60872P-RELATED"/>
    <property type="match status" value="1"/>
</dbReference>
<accession>A0A1Y1JKU1</accession>
<dbReference type="GO" id="GO:0008270">
    <property type="term" value="F:zinc ion binding"/>
    <property type="evidence" value="ECO:0007669"/>
    <property type="project" value="UniProtKB-KW"/>
</dbReference>
<name>A0A1Y1JKU1_PLAGO</name>
<keyword evidence="1" id="KW-0862">Zinc</keyword>
<proteinExistence type="predicted"/>
<dbReference type="GO" id="GO:0061630">
    <property type="term" value="F:ubiquitin protein ligase activity"/>
    <property type="evidence" value="ECO:0007669"/>
    <property type="project" value="UniProtKB-EC"/>
</dbReference>
<feature type="domain" description="RING-type" evidence="4">
    <location>
        <begin position="489"/>
        <end position="526"/>
    </location>
</feature>
<reference evidence="6" key="1">
    <citation type="submission" date="2017-04" db="EMBL/GenBank/DDBJ databases">
        <title>Plasmodium gonderi genome.</title>
        <authorList>
            <person name="Arisue N."/>
            <person name="Honma H."/>
            <person name="Kawai S."/>
            <person name="Tougan T."/>
            <person name="Tanabe K."/>
            <person name="Horii T."/>
        </authorList>
    </citation>
    <scope>NUCLEOTIDE SEQUENCE [LARGE SCALE GENOMIC DNA]</scope>
    <source>
        <strain evidence="6">ATCC 30045</strain>
    </source>
</reference>
<dbReference type="SUPFAM" id="SSF57850">
    <property type="entry name" value="RING/U-box"/>
    <property type="match status" value="1"/>
</dbReference>
<keyword evidence="1" id="KW-0863">Zinc-finger</keyword>
<dbReference type="SMART" id="SM00184">
    <property type="entry name" value="RING"/>
    <property type="match status" value="1"/>
</dbReference>
<dbReference type="GeneID" id="39747369"/>
<dbReference type="Pfam" id="PF13920">
    <property type="entry name" value="zf-C3HC4_3"/>
    <property type="match status" value="1"/>
</dbReference>
<evidence type="ECO:0000256" key="3">
    <source>
        <dbReference type="SAM" id="Phobius"/>
    </source>
</evidence>
<gene>
    <name evidence="5" type="ORF">PGO_082200</name>
</gene>
<keyword evidence="1" id="KW-0479">Metal-binding</keyword>
<dbReference type="InterPro" id="IPR045194">
    <property type="entry name" value="MGRN1/RNF157-like"/>
</dbReference>
<keyword evidence="3" id="KW-0472">Membrane</keyword>
<protein>
    <submittedName>
        <fullName evidence="5">E3 ubiquitin-protein ligase</fullName>
    </submittedName>
</protein>
<dbReference type="AlphaFoldDB" id="A0A1Y1JKU1"/>
<dbReference type="PANTHER" id="PTHR22996">
    <property type="entry name" value="MAHOGUNIN"/>
    <property type="match status" value="1"/>
</dbReference>
<dbReference type="GO" id="GO:0005737">
    <property type="term" value="C:cytoplasm"/>
    <property type="evidence" value="ECO:0007669"/>
    <property type="project" value="TreeGrafter"/>
</dbReference>
<keyword evidence="3" id="KW-1133">Transmembrane helix</keyword>
<evidence type="ECO:0000313" key="5">
    <source>
        <dbReference type="EMBL" id="GAW80654.1"/>
    </source>
</evidence>
<dbReference type="InterPro" id="IPR001841">
    <property type="entry name" value="Znf_RING"/>
</dbReference>
<dbReference type="PROSITE" id="PS50089">
    <property type="entry name" value="ZF_RING_2"/>
    <property type="match status" value="1"/>
</dbReference>
<evidence type="ECO:0000256" key="1">
    <source>
        <dbReference type="PROSITE-ProRule" id="PRU00175"/>
    </source>
</evidence>
<dbReference type="RefSeq" id="XP_028543243.1">
    <property type="nucleotide sequence ID" value="XM_028687442.1"/>
</dbReference>
<keyword evidence="6" id="KW-1185">Reference proteome</keyword>
<comment type="caution">
    <text evidence="5">The sequence shown here is derived from an EMBL/GenBank/DDBJ whole genome shotgun (WGS) entry which is preliminary data.</text>
</comment>
<dbReference type="Proteomes" id="UP000195521">
    <property type="component" value="Unassembled WGS sequence"/>
</dbReference>
<dbReference type="OrthoDB" id="1711136at2759"/>
<dbReference type="InterPro" id="IPR013083">
    <property type="entry name" value="Znf_RING/FYVE/PHD"/>
</dbReference>
<evidence type="ECO:0000313" key="6">
    <source>
        <dbReference type="Proteomes" id="UP000195521"/>
    </source>
</evidence>
<sequence>MNIIDEYDLDMYKNTVMSNNCKDEDIWCIFNMSSFMNTLCFLIFFIIFLWGLSIISRYYTSYNIMKYLRDRKAIYMQNMSRYINEIKMLCRSHVNDIIRIKKKITPKNVEKINLNITINDNIQLFKSYLSSSANDMNNYFKYTITFTFSTNNCVYVTLYWGVLLNEINHVIHEKIEAGKKCTNGKNTVICIDNFKNFFKEGFSKTLQSKPSSSDAMAYLLDNEKNNIYNTTEEEEHGVGGGGGEGRSGHTIRGDENYDPHHKYRPGLSHDHNKDYQNFQNYHNHSSLSAPIYNNTFINFNSCFYKTSSSFFSTGENITYTMPHDENFCVTDILNQIEIEKNTYLDEVKEKLKKDKLDENNPLDEKILNNYMTEEQIRIPLVIVINSVPSPPGSPSMLNSTPFVGIGKTVKDNGKKAKYCNNENISEVVLVDFKKMKDKYKPFIIKDICVMSENGSTTTAMLHKSKKKNQSFQFVDILDIYGHEEHDKECLICMTSYKDTLLMPCRHSSFCYDCMKSLRQEKCPICRCLFNSFIKFPLRNMDRASEMP</sequence>
<organism evidence="5 6">
    <name type="scientific">Plasmodium gonderi</name>
    <dbReference type="NCBI Taxonomy" id="77519"/>
    <lineage>
        <taxon>Eukaryota</taxon>
        <taxon>Sar</taxon>
        <taxon>Alveolata</taxon>
        <taxon>Apicomplexa</taxon>
        <taxon>Aconoidasida</taxon>
        <taxon>Haemosporida</taxon>
        <taxon>Plasmodiidae</taxon>
        <taxon>Plasmodium</taxon>
        <taxon>Plasmodium (Plasmodium)</taxon>
    </lineage>
</organism>
<dbReference type="Gene3D" id="3.30.40.10">
    <property type="entry name" value="Zinc/RING finger domain, C3HC4 (zinc finger)"/>
    <property type="match status" value="1"/>
</dbReference>
<evidence type="ECO:0000256" key="2">
    <source>
        <dbReference type="SAM" id="MobiDB-lite"/>
    </source>
</evidence>
<keyword evidence="3" id="KW-0812">Transmembrane</keyword>
<dbReference type="EMBL" id="BDQF01000009">
    <property type="protein sequence ID" value="GAW80654.1"/>
    <property type="molecule type" value="Genomic_DNA"/>
</dbReference>
<evidence type="ECO:0000259" key="4">
    <source>
        <dbReference type="PROSITE" id="PS50089"/>
    </source>
</evidence>
<feature type="region of interest" description="Disordered" evidence="2">
    <location>
        <begin position="233"/>
        <end position="261"/>
    </location>
</feature>